<dbReference type="AlphaFoldDB" id="A0A3S5CNF7"/>
<keyword evidence="2" id="KW-1185">Reference proteome</keyword>
<name>A0A3S5CNF7_9PLAT</name>
<evidence type="ECO:0000313" key="1">
    <source>
        <dbReference type="EMBL" id="VEL35267.1"/>
    </source>
</evidence>
<evidence type="ECO:0000313" key="2">
    <source>
        <dbReference type="Proteomes" id="UP000784294"/>
    </source>
</evidence>
<comment type="caution">
    <text evidence="1">The sequence shown here is derived from an EMBL/GenBank/DDBJ whole genome shotgun (WGS) entry which is preliminary data.</text>
</comment>
<dbReference type="EMBL" id="CAAALY010249438">
    <property type="protein sequence ID" value="VEL35267.1"/>
    <property type="molecule type" value="Genomic_DNA"/>
</dbReference>
<organism evidence="1 2">
    <name type="scientific">Protopolystoma xenopodis</name>
    <dbReference type="NCBI Taxonomy" id="117903"/>
    <lineage>
        <taxon>Eukaryota</taxon>
        <taxon>Metazoa</taxon>
        <taxon>Spiralia</taxon>
        <taxon>Lophotrochozoa</taxon>
        <taxon>Platyhelminthes</taxon>
        <taxon>Monogenea</taxon>
        <taxon>Polyopisthocotylea</taxon>
        <taxon>Polystomatidea</taxon>
        <taxon>Polystomatidae</taxon>
        <taxon>Protopolystoma</taxon>
    </lineage>
</organism>
<accession>A0A3S5CNF7</accession>
<dbReference type="Proteomes" id="UP000784294">
    <property type="component" value="Unassembled WGS sequence"/>
</dbReference>
<sequence>MFSYISSFALSLYQNGEVISSEPVTSNSSGPDRVSAGHVRIGRLAIWDADSPPNAGPFTCQLMQSGGSSIAAGGGATNLIGSTGGSGGGSMHSPFTGASLSSSASLGTGSGIGGTGLFSIRNFSEQHQTTGGSANDQPISSIFQEARVDAGHSGSCYLYAIDRLPVGSQTLMVRVNDNGLTALHTTTTVTIHVVRQSNLPPEIVRGNATLTYFAGISRFGSLHESESHYSYSSTGFSPAPPPPIARVTVKDRTAYDRLVFELVPGSPGTQLFRVDRYDGSIRPAIPGGSVAGVSRKGAVSGFDWHDIGTDGGSRPSASRGGVDNEILDDSLDRSYKAGSSINSFSLDMWRSLTRLDSGIYPLRIRVSNGSLSSEETIFIRVSAITEEMIEASSVIRIANLMPNLFYMEAYDLRLKQILAAHLLATSPPPSSASVESLIDNVFLLSIQEAYITTTSSTNKTASGISHSSYGQIRKQRSLDTAAVDVLVAIYRPDVNAFVPPVQVAQAVRRLADHLEAEFGGRVEPLTDTCPSQYLVPHAFPY</sequence>
<gene>
    <name evidence="1" type="ORF">PXEA_LOCUS28707</name>
</gene>
<protein>
    <recommendedName>
        <fullName evidence="3">Cadherin domain-containing protein</fullName>
    </recommendedName>
</protein>
<dbReference type="OrthoDB" id="6252479at2759"/>
<reference evidence="1" key="1">
    <citation type="submission" date="2018-11" db="EMBL/GenBank/DDBJ databases">
        <authorList>
            <consortium name="Pathogen Informatics"/>
        </authorList>
    </citation>
    <scope>NUCLEOTIDE SEQUENCE</scope>
</reference>
<proteinExistence type="predicted"/>
<evidence type="ECO:0008006" key="3">
    <source>
        <dbReference type="Google" id="ProtNLM"/>
    </source>
</evidence>